<dbReference type="Proteomes" id="UP000557688">
    <property type="component" value="Unassembled WGS sequence"/>
</dbReference>
<dbReference type="PROSITE" id="PS51257">
    <property type="entry name" value="PROKAR_LIPOPROTEIN"/>
    <property type="match status" value="1"/>
</dbReference>
<keyword evidence="1" id="KW-0732">Signal</keyword>
<reference evidence="2 3" key="1">
    <citation type="submission" date="2020-08" db="EMBL/GenBank/DDBJ databases">
        <title>Genomic Encyclopedia of Type Strains, Phase III (KMG-III): the genomes of soil and plant-associated and newly described type strains.</title>
        <authorList>
            <person name="Whitman W."/>
        </authorList>
    </citation>
    <scope>NUCLEOTIDE SEQUENCE [LARGE SCALE GENOMIC DNA]</scope>
    <source>
        <strain evidence="2 3">CECT 8088</strain>
    </source>
</reference>
<accession>A0A839UYD7</accession>
<dbReference type="RefSeq" id="WP_183275385.1">
    <property type="nucleotide sequence ID" value="NZ_JACHXV010000012.1"/>
</dbReference>
<proteinExistence type="predicted"/>
<dbReference type="EMBL" id="JACHXV010000012">
    <property type="protein sequence ID" value="MBB3174867.1"/>
    <property type="molecule type" value="Genomic_DNA"/>
</dbReference>
<comment type="caution">
    <text evidence="2">The sequence shown here is derived from an EMBL/GenBank/DDBJ whole genome shotgun (WGS) entry which is preliminary data.</text>
</comment>
<gene>
    <name evidence="2" type="ORF">FHR90_002714</name>
</gene>
<feature type="signal peptide" evidence="1">
    <location>
        <begin position="1"/>
        <end position="21"/>
    </location>
</feature>
<protein>
    <recommendedName>
        <fullName evidence="4">Lipoprotein</fullName>
    </recommendedName>
</protein>
<organism evidence="2 3">
    <name type="scientific">Endobacter medicaginis</name>
    <dbReference type="NCBI Taxonomy" id="1181271"/>
    <lineage>
        <taxon>Bacteria</taxon>
        <taxon>Pseudomonadati</taxon>
        <taxon>Pseudomonadota</taxon>
        <taxon>Alphaproteobacteria</taxon>
        <taxon>Acetobacterales</taxon>
        <taxon>Acetobacteraceae</taxon>
        <taxon>Endobacter</taxon>
    </lineage>
</organism>
<evidence type="ECO:0000313" key="2">
    <source>
        <dbReference type="EMBL" id="MBB3174867.1"/>
    </source>
</evidence>
<evidence type="ECO:0008006" key="4">
    <source>
        <dbReference type="Google" id="ProtNLM"/>
    </source>
</evidence>
<evidence type="ECO:0000313" key="3">
    <source>
        <dbReference type="Proteomes" id="UP000557688"/>
    </source>
</evidence>
<name>A0A839UYD7_9PROT</name>
<keyword evidence="3" id="KW-1185">Reference proteome</keyword>
<sequence>MSRARLRIAAMAMGALLPAGLGGCADGGARSFDYAELASDARTACAVLSAQADTLVAAGRLDPTRTKLLESEAQLAVAALAAPLAAQAAHAGAVGALDLARLQTLARDVRTALAALAAIIPPGTLPPPVSAALAIADALLDAFIGVGPMQMRVTLAGSP</sequence>
<feature type="chain" id="PRO_5032765719" description="Lipoprotein" evidence="1">
    <location>
        <begin position="22"/>
        <end position="159"/>
    </location>
</feature>
<evidence type="ECO:0000256" key="1">
    <source>
        <dbReference type="SAM" id="SignalP"/>
    </source>
</evidence>
<dbReference type="AlphaFoldDB" id="A0A839UYD7"/>